<gene>
    <name evidence="1" type="ORF">EVAR_3898_1</name>
</gene>
<accession>A0A4C1STJ6</accession>
<name>A0A4C1STJ6_EUMVA</name>
<comment type="caution">
    <text evidence="1">The sequence shown here is derived from an EMBL/GenBank/DDBJ whole genome shotgun (WGS) entry which is preliminary data.</text>
</comment>
<sequence length="106" mass="12378">MFNDMPNTRLSISKSREHVTKLHKYSLSVTNYPGSVSDLRALLTKQNPGLSIDNWYYYHYEKKDNIMTAIFYLADEELGLVSKKNMSGYIRTTRCYFKLNANLILN</sequence>
<keyword evidence="2" id="KW-1185">Reference proteome</keyword>
<protein>
    <submittedName>
        <fullName evidence="1">Uncharacterized protein</fullName>
    </submittedName>
</protein>
<reference evidence="1 2" key="1">
    <citation type="journal article" date="2019" name="Commun. Biol.">
        <title>The bagworm genome reveals a unique fibroin gene that provides high tensile strength.</title>
        <authorList>
            <person name="Kono N."/>
            <person name="Nakamura H."/>
            <person name="Ohtoshi R."/>
            <person name="Tomita M."/>
            <person name="Numata K."/>
            <person name="Arakawa K."/>
        </authorList>
    </citation>
    <scope>NUCLEOTIDE SEQUENCE [LARGE SCALE GENOMIC DNA]</scope>
</reference>
<organism evidence="1 2">
    <name type="scientific">Eumeta variegata</name>
    <name type="common">Bagworm moth</name>
    <name type="synonym">Eumeta japonica</name>
    <dbReference type="NCBI Taxonomy" id="151549"/>
    <lineage>
        <taxon>Eukaryota</taxon>
        <taxon>Metazoa</taxon>
        <taxon>Ecdysozoa</taxon>
        <taxon>Arthropoda</taxon>
        <taxon>Hexapoda</taxon>
        <taxon>Insecta</taxon>
        <taxon>Pterygota</taxon>
        <taxon>Neoptera</taxon>
        <taxon>Endopterygota</taxon>
        <taxon>Lepidoptera</taxon>
        <taxon>Glossata</taxon>
        <taxon>Ditrysia</taxon>
        <taxon>Tineoidea</taxon>
        <taxon>Psychidae</taxon>
        <taxon>Oiketicinae</taxon>
        <taxon>Eumeta</taxon>
    </lineage>
</organism>
<dbReference type="EMBL" id="BGZK01000014">
    <property type="protein sequence ID" value="GBP04530.1"/>
    <property type="molecule type" value="Genomic_DNA"/>
</dbReference>
<dbReference type="AlphaFoldDB" id="A0A4C1STJ6"/>
<proteinExistence type="predicted"/>
<evidence type="ECO:0000313" key="1">
    <source>
        <dbReference type="EMBL" id="GBP04530.1"/>
    </source>
</evidence>
<evidence type="ECO:0000313" key="2">
    <source>
        <dbReference type="Proteomes" id="UP000299102"/>
    </source>
</evidence>
<dbReference type="Proteomes" id="UP000299102">
    <property type="component" value="Unassembled WGS sequence"/>
</dbReference>